<sequence length="360" mass="40262">MALEGLSEYAERSSKLIEDSPQMDEENTKRKLIEPLTTLLGWDILSTDVELEYSVQMGRGTKKVDYALKINDVPVVFIEAKGADTVLNEDHENQLKSYMRQVGVDWGLLSNGRQFKIYRRDSSSSRPNEILLADFALTDIESNVQPLTALARDSITTGQDTIIAENIRSTQRAIQTLRENKETIAEDITQRVTTDIGESVSQYVEDEAKAFVDSLIEKLELQGRPIETSKEPVQTDSGSSAMSVIDSSSYIIALSRNGNNSISVSGETQSEVFAALVEYLVEEEQLLEAIDLPYVPGTGRGTRALLNTEPVHLDGDEMRLYEELTQGYYLYTSLNAKSKIRYASELCELVELQCEFKGAW</sequence>
<protein>
    <recommendedName>
        <fullName evidence="2">Type I restriction enzyme R protein N-terminal domain-containing protein</fullName>
    </recommendedName>
</protein>
<evidence type="ECO:0000256" key="1">
    <source>
        <dbReference type="SAM" id="MobiDB-lite"/>
    </source>
</evidence>
<evidence type="ECO:0000313" key="4">
    <source>
        <dbReference type="Proteomes" id="UP000198397"/>
    </source>
</evidence>
<dbReference type="AlphaFoldDB" id="A0A238X872"/>
<dbReference type="Gene3D" id="3.90.1570.30">
    <property type="match status" value="1"/>
</dbReference>
<feature type="region of interest" description="Disordered" evidence="1">
    <location>
        <begin position="1"/>
        <end position="27"/>
    </location>
</feature>
<organism evidence="3 4">
    <name type="scientific">Halorubrum vacuolatum</name>
    <name type="common">Natronobacterium vacuolatum</name>
    <dbReference type="NCBI Taxonomy" id="63740"/>
    <lineage>
        <taxon>Archaea</taxon>
        <taxon>Methanobacteriati</taxon>
        <taxon>Methanobacteriota</taxon>
        <taxon>Stenosarchaea group</taxon>
        <taxon>Halobacteria</taxon>
        <taxon>Halobacteriales</taxon>
        <taxon>Haloferacaceae</taxon>
        <taxon>Halorubrum</taxon>
    </lineage>
</organism>
<accession>A0A238X872</accession>
<name>A0A238X872_HALVU</name>
<evidence type="ECO:0000313" key="3">
    <source>
        <dbReference type="EMBL" id="SNR54822.1"/>
    </source>
</evidence>
<feature type="compositionally biased region" description="Basic and acidic residues" evidence="1">
    <location>
        <begin position="9"/>
        <end position="18"/>
    </location>
</feature>
<feature type="domain" description="Type I restriction enzyme R protein N-terminal" evidence="2">
    <location>
        <begin position="25"/>
        <end position="126"/>
    </location>
</feature>
<dbReference type="RefSeq" id="WP_179213654.1">
    <property type="nucleotide sequence ID" value="NZ_FZNQ01000014.1"/>
</dbReference>
<evidence type="ECO:0000259" key="2">
    <source>
        <dbReference type="Pfam" id="PF13588"/>
    </source>
</evidence>
<proteinExistence type="predicted"/>
<dbReference type="Proteomes" id="UP000198397">
    <property type="component" value="Unassembled WGS sequence"/>
</dbReference>
<dbReference type="EMBL" id="FZNQ01000014">
    <property type="protein sequence ID" value="SNR54822.1"/>
    <property type="molecule type" value="Genomic_DNA"/>
</dbReference>
<dbReference type="InterPro" id="IPR029464">
    <property type="entry name" value="HSDR_N"/>
</dbReference>
<dbReference type="Pfam" id="PF13588">
    <property type="entry name" value="HSDR_N_2"/>
    <property type="match status" value="1"/>
</dbReference>
<reference evidence="3 4" key="1">
    <citation type="submission" date="2017-06" db="EMBL/GenBank/DDBJ databases">
        <authorList>
            <person name="Kim H.J."/>
            <person name="Triplett B.A."/>
        </authorList>
    </citation>
    <scope>NUCLEOTIDE SEQUENCE [LARGE SCALE GENOMIC DNA]</scope>
    <source>
        <strain evidence="3 4">DSM 8800</strain>
    </source>
</reference>
<keyword evidence="4" id="KW-1185">Reference proteome</keyword>
<dbReference type="OrthoDB" id="330911at2157"/>
<gene>
    <name evidence="3" type="ORF">SAMN06264855_11452</name>
</gene>